<name>A0A6N6VN58_9BACT</name>
<proteinExistence type="inferred from homology"/>
<feature type="domain" description="Flagellar assembly protein FliH/Type III secretion system HrpE" evidence="9">
    <location>
        <begin position="274"/>
        <end position="363"/>
    </location>
</feature>
<dbReference type="RefSeq" id="WP_153421808.1">
    <property type="nucleotide sequence ID" value="NZ_WFLM01000008.1"/>
</dbReference>
<dbReference type="Proteomes" id="UP000437748">
    <property type="component" value="Unassembled WGS sequence"/>
</dbReference>
<evidence type="ECO:0000256" key="8">
    <source>
        <dbReference type="SAM" id="MobiDB-lite"/>
    </source>
</evidence>
<organism evidence="10 11">
    <name type="scientific">Silvanigrella paludirubra</name>
    <dbReference type="NCBI Taxonomy" id="2499159"/>
    <lineage>
        <taxon>Bacteria</taxon>
        <taxon>Pseudomonadati</taxon>
        <taxon>Bdellovibrionota</taxon>
        <taxon>Oligoflexia</taxon>
        <taxon>Silvanigrellales</taxon>
        <taxon>Silvanigrellaceae</taxon>
        <taxon>Silvanigrella</taxon>
    </lineage>
</organism>
<keyword evidence="7" id="KW-1006">Bacterial flagellum protein export</keyword>
<evidence type="ECO:0000256" key="6">
    <source>
        <dbReference type="ARBA" id="ARBA00022927"/>
    </source>
</evidence>
<evidence type="ECO:0000259" key="9">
    <source>
        <dbReference type="Pfam" id="PF02108"/>
    </source>
</evidence>
<evidence type="ECO:0000256" key="3">
    <source>
        <dbReference type="ARBA" id="ARBA00016507"/>
    </source>
</evidence>
<evidence type="ECO:0000256" key="7">
    <source>
        <dbReference type="ARBA" id="ARBA00023225"/>
    </source>
</evidence>
<sequence length="406" mass="47089">MGSRVGKLVKKSNEKVMKMLDMESYPWLHFNEQSIIFPDNVKKTVILEKMHDPLEISEKVQIAKEFEKPFAEKSKPLIPRDMTEDYKKGQREMVKRRRRSIMDEEEAMALELAEIEHSEEIKIDNKNKKNQQKKQVNDQNKFTNFNPSKSEEVNEKKENIEEKNVEIKPQMEQKPIENINKPNEIDQNQIELKLKEAKEEGYSKGHLEGFEKGEKEGREEGFKKGYEEGNSNGFRTGEERGLIASESKFDRAFSNISEAAIRMDKLKISLIEEGKDIFLELAKLCCERILREQIKVSDSSLIKLFDEVLKSFSATSSLSIQMNPSDAIRIKKHLESMNENSRIQIKENNALEIGSFQIENDTGASLVDIKKNVDHVIQNIKSELFKDINNESEKNEKENFELKKAI</sequence>
<dbReference type="OrthoDB" id="5293355at2"/>
<reference evidence="10 11" key="1">
    <citation type="submission" date="2019-10" db="EMBL/GenBank/DDBJ databases">
        <title>New species of Slilvanegrellaceae.</title>
        <authorList>
            <person name="Pitt A."/>
            <person name="Hahn M.W."/>
        </authorList>
    </citation>
    <scope>NUCLEOTIDE SEQUENCE [LARGE SCALE GENOMIC DNA]</scope>
    <source>
        <strain evidence="10 11">SP-Ram-0.45-NSY-1</strain>
    </source>
</reference>
<dbReference type="GO" id="GO:0044781">
    <property type="term" value="P:bacterial-type flagellum organization"/>
    <property type="evidence" value="ECO:0007669"/>
    <property type="project" value="UniProtKB-KW"/>
</dbReference>
<keyword evidence="11" id="KW-1185">Reference proteome</keyword>
<protein>
    <recommendedName>
        <fullName evidence="3">Flagellar assembly protein FliH</fullName>
    </recommendedName>
</protein>
<feature type="compositionally biased region" description="Basic and acidic residues" evidence="8">
    <location>
        <begin position="149"/>
        <end position="159"/>
    </location>
</feature>
<gene>
    <name evidence="10" type="ORF">GCL60_16270</name>
</gene>
<dbReference type="GO" id="GO:0015031">
    <property type="term" value="P:protein transport"/>
    <property type="evidence" value="ECO:0007669"/>
    <property type="project" value="UniProtKB-KW"/>
</dbReference>
<accession>A0A6N6VN58</accession>
<dbReference type="PANTHER" id="PTHR34982:SF1">
    <property type="entry name" value="FLAGELLAR ASSEMBLY PROTEIN FLIH"/>
    <property type="match status" value="1"/>
</dbReference>
<evidence type="ECO:0000256" key="4">
    <source>
        <dbReference type="ARBA" id="ARBA00022448"/>
    </source>
</evidence>
<feature type="compositionally biased region" description="Basic and acidic residues" evidence="8">
    <location>
        <begin position="213"/>
        <end position="227"/>
    </location>
</feature>
<dbReference type="EMBL" id="WFLM01000008">
    <property type="protein sequence ID" value="KAB8036118.1"/>
    <property type="molecule type" value="Genomic_DNA"/>
</dbReference>
<comment type="caution">
    <text evidence="10">The sequence shown here is derived from an EMBL/GenBank/DDBJ whole genome shotgun (WGS) entry which is preliminary data.</text>
</comment>
<dbReference type="InterPro" id="IPR018035">
    <property type="entry name" value="Flagellar_FliH/T3SS_HrpE"/>
</dbReference>
<keyword evidence="5" id="KW-1005">Bacterial flagellum biogenesis</keyword>
<dbReference type="InterPro" id="IPR051472">
    <property type="entry name" value="T3SS_Stator/FliH"/>
</dbReference>
<evidence type="ECO:0000256" key="1">
    <source>
        <dbReference type="ARBA" id="ARBA00003041"/>
    </source>
</evidence>
<comment type="similarity">
    <text evidence="2">Belongs to the FliH family.</text>
</comment>
<comment type="function">
    <text evidence="1">Needed for flagellar regrowth and assembly.</text>
</comment>
<dbReference type="AlphaFoldDB" id="A0A6N6VN58"/>
<feature type="region of interest" description="Disordered" evidence="8">
    <location>
        <begin position="123"/>
        <end position="159"/>
    </location>
</feature>
<dbReference type="GO" id="GO:0005829">
    <property type="term" value="C:cytosol"/>
    <property type="evidence" value="ECO:0007669"/>
    <property type="project" value="TreeGrafter"/>
</dbReference>
<evidence type="ECO:0000313" key="11">
    <source>
        <dbReference type="Proteomes" id="UP000437748"/>
    </source>
</evidence>
<keyword evidence="4" id="KW-0813">Transport</keyword>
<evidence type="ECO:0000313" key="10">
    <source>
        <dbReference type="EMBL" id="KAB8036118.1"/>
    </source>
</evidence>
<dbReference type="Pfam" id="PF02108">
    <property type="entry name" value="FliH"/>
    <property type="match status" value="1"/>
</dbReference>
<keyword evidence="6" id="KW-0653">Protein transport</keyword>
<evidence type="ECO:0000256" key="5">
    <source>
        <dbReference type="ARBA" id="ARBA00022795"/>
    </source>
</evidence>
<feature type="region of interest" description="Disordered" evidence="8">
    <location>
        <begin position="213"/>
        <end position="238"/>
    </location>
</feature>
<dbReference type="PANTHER" id="PTHR34982">
    <property type="entry name" value="YOP PROTEINS TRANSLOCATION PROTEIN L"/>
    <property type="match status" value="1"/>
</dbReference>
<evidence type="ECO:0000256" key="2">
    <source>
        <dbReference type="ARBA" id="ARBA00006602"/>
    </source>
</evidence>